<dbReference type="STRING" id="1220583.GOACH_04_02060"/>
<evidence type="ECO:0000256" key="2">
    <source>
        <dbReference type="SAM" id="Phobius"/>
    </source>
</evidence>
<organism evidence="3 4">
    <name type="scientific">Gordonia aichiensis NBRC 108223</name>
    <dbReference type="NCBI Taxonomy" id="1220583"/>
    <lineage>
        <taxon>Bacteria</taxon>
        <taxon>Bacillati</taxon>
        <taxon>Actinomycetota</taxon>
        <taxon>Actinomycetes</taxon>
        <taxon>Mycobacteriales</taxon>
        <taxon>Gordoniaceae</taxon>
        <taxon>Gordonia</taxon>
    </lineage>
</organism>
<feature type="compositionally biased region" description="Polar residues" evidence="1">
    <location>
        <begin position="180"/>
        <end position="192"/>
    </location>
</feature>
<evidence type="ECO:0000313" key="3">
    <source>
        <dbReference type="EMBL" id="GAC47810.1"/>
    </source>
</evidence>
<evidence type="ECO:0000313" key="4">
    <source>
        <dbReference type="Proteomes" id="UP000010988"/>
    </source>
</evidence>
<feature type="region of interest" description="Disordered" evidence="1">
    <location>
        <begin position="114"/>
        <end position="192"/>
    </location>
</feature>
<feature type="region of interest" description="Disordered" evidence="1">
    <location>
        <begin position="1"/>
        <end position="79"/>
    </location>
</feature>
<accession>L7KFZ2</accession>
<keyword evidence="4" id="KW-1185">Reference proteome</keyword>
<dbReference type="eggNOG" id="ENOG502ZSS8">
    <property type="taxonomic scope" value="Bacteria"/>
</dbReference>
<feature type="transmembrane region" description="Helical" evidence="2">
    <location>
        <begin position="86"/>
        <end position="110"/>
    </location>
</feature>
<evidence type="ECO:0000256" key="1">
    <source>
        <dbReference type="SAM" id="MobiDB-lite"/>
    </source>
</evidence>
<keyword evidence="2" id="KW-0812">Transmembrane</keyword>
<comment type="caution">
    <text evidence="3">The sequence shown here is derived from an EMBL/GenBank/DDBJ whole genome shotgun (WGS) entry which is preliminary data.</text>
</comment>
<keyword evidence="2" id="KW-0472">Membrane</keyword>
<protein>
    <submittedName>
        <fullName evidence="3">Uncharacterized protein</fullName>
    </submittedName>
</protein>
<keyword evidence="2" id="KW-1133">Transmembrane helix</keyword>
<dbReference type="AlphaFoldDB" id="L7KFZ2"/>
<feature type="compositionally biased region" description="Low complexity" evidence="1">
    <location>
        <begin position="114"/>
        <end position="123"/>
    </location>
</feature>
<gene>
    <name evidence="3" type="ORF">GOACH_04_02060</name>
</gene>
<feature type="compositionally biased region" description="Gly residues" evidence="1">
    <location>
        <begin position="124"/>
        <end position="157"/>
    </location>
</feature>
<feature type="compositionally biased region" description="Polar residues" evidence="1">
    <location>
        <begin position="47"/>
        <end position="56"/>
    </location>
</feature>
<sequence>MLAPLIGVGLDAPEMRSTPQMSAPTTPEHPGVSPEHPGVSPERPASPETTATSNDPTVEPRPTLAGQAAQQGHPRAEQVPPKVKNAIIAGGVGLAVGFGLLGFGAGYVVGHDNSSGQNQMRGPGMNGGGMPGMNGGQMPGMNGGAGQNGQSPFGGPGQQSDGQAPNGQVPNGQAPDGQVPNGQAGQGATQTS</sequence>
<proteinExistence type="predicted"/>
<dbReference type="EMBL" id="BANR01000004">
    <property type="protein sequence ID" value="GAC47810.1"/>
    <property type="molecule type" value="Genomic_DNA"/>
</dbReference>
<name>L7KFZ2_9ACTN</name>
<reference evidence="3 4" key="1">
    <citation type="submission" date="2012-12" db="EMBL/GenBank/DDBJ databases">
        <title>Whole genome shotgun sequence of Gordonia aichiensis NBRC 108223.</title>
        <authorList>
            <person name="Isaki-Nakamura S."/>
            <person name="Hosoyama A."/>
            <person name="Tsuchikane K."/>
            <person name="Ando Y."/>
            <person name="Baba S."/>
            <person name="Ohji S."/>
            <person name="Hamada M."/>
            <person name="Tamura T."/>
            <person name="Yamazoe A."/>
            <person name="Yamazaki S."/>
            <person name="Fujita N."/>
        </authorList>
    </citation>
    <scope>NUCLEOTIDE SEQUENCE [LARGE SCALE GENOMIC DNA]</scope>
    <source>
        <strain evidence="3 4">NBRC 108223</strain>
    </source>
</reference>
<dbReference type="Proteomes" id="UP000010988">
    <property type="component" value="Unassembled WGS sequence"/>
</dbReference>